<name>A0A0K2FLT6_9CAUD</name>
<accession>A0A0K2FLT6</accession>
<gene>
    <name evidence="1" type="ORF">EYUKI_104</name>
</gene>
<dbReference type="KEGG" id="vg:26638679"/>
<protein>
    <submittedName>
        <fullName evidence="1">Tail assembly chaperone</fullName>
    </submittedName>
</protein>
<reference evidence="1 2" key="1">
    <citation type="journal article" date="2015" name="Genome Announc.">
        <title>Genome Sequences of Two Bacillus cereus Group Bacteriophages, Eyuki and AvesoBmore.</title>
        <authorList>
            <person name="Erill I."/>
            <person name="Caruso S.M."/>
        </authorList>
    </citation>
    <scope>NUCLEOTIDE SEQUENCE [LARGE SCALE GENOMIC DNA]</scope>
</reference>
<organism evidence="1 2">
    <name type="scientific">Bacillus phage Eyuki</name>
    <dbReference type="NCBI Taxonomy" id="1690431"/>
    <lineage>
        <taxon>Viruses</taxon>
        <taxon>Duplodnaviria</taxon>
        <taxon>Heunggongvirae</taxon>
        <taxon>Uroviricota</taxon>
        <taxon>Caudoviricetes</taxon>
        <taxon>Herelleviridae</taxon>
        <taxon>Bastillevirinae</taxon>
        <taxon>Wphvirus</taxon>
        <taxon>Wphvirus megatron</taxon>
    </lineage>
</organism>
<evidence type="ECO:0000313" key="2">
    <source>
        <dbReference type="Proteomes" id="UP000203939"/>
    </source>
</evidence>
<evidence type="ECO:0000313" key="1">
    <source>
        <dbReference type="EMBL" id="ALA46761.1"/>
    </source>
</evidence>
<sequence length="371" mass="43168">MLYYLYKYYIREDKTGGIIMEITKEYEEVHEGESKELTREEVQEEQAQEKRQLIDRIMRGKNDMFIKHYNLPEYNIEFTVHIQAPNAIESGKIQAKTARYLDGMNLYSSQYYVVVYQTLAILRICGRELPEYLEKDENIYNLDILYLIGVDFAEWLSTFESKVKQYGGLKQLAKEPYMRNMWVLIKTLNMPPTDPRFLALDDAQVELMLYSLEEDAKAIERARRGVQVEDENFDSSFDDKIWNKAAGEWQMVEDGHDMDEIARQVNAMTAAKDRADLEGKFDGIEGYNEHLENGGMTSREAEVSNHIANQLAKAEQRARELESGATSNKDFIDDRERAGEVVMDEEHRLNKQAMDEAIAAFEDDDDDYDVL</sequence>
<proteinExistence type="predicted"/>
<dbReference type="Proteomes" id="UP000203939">
    <property type="component" value="Segment"/>
</dbReference>
<dbReference type="EMBL" id="KT207918">
    <property type="protein sequence ID" value="ALA46761.1"/>
    <property type="molecule type" value="Genomic_DNA"/>
</dbReference>
<dbReference type="RefSeq" id="YP_009212043.1">
    <property type="nucleotide sequence ID" value="NC_028944.1"/>
</dbReference>